<feature type="repeat" description="PPR" evidence="3">
    <location>
        <begin position="350"/>
        <end position="384"/>
    </location>
</feature>
<dbReference type="PANTHER" id="PTHR47926:SF385">
    <property type="entry name" value="DYW DOMAIN-CONTAINING PROTEIN"/>
    <property type="match status" value="1"/>
</dbReference>
<gene>
    <name evidence="5" type="ORF">CDL12_23028</name>
</gene>
<dbReference type="InterPro" id="IPR002885">
    <property type="entry name" value="PPR_rpt"/>
</dbReference>
<proteinExistence type="inferred from homology"/>
<dbReference type="InterPro" id="IPR032867">
    <property type="entry name" value="DYW_dom"/>
</dbReference>
<feature type="repeat" description="PPR" evidence="3">
    <location>
        <begin position="164"/>
        <end position="198"/>
    </location>
</feature>
<dbReference type="FunFam" id="1.25.40.10:FF:000158">
    <property type="entry name" value="pentatricopeptide repeat-containing protein At2g33680"/>
    <property type="match status" value="1"/>
</dbReference>
<dbReference type="Gene3D" id="1.25.40.10">
    <property type="entry name" value="Tetratricopeptide repeat domain"/>
    <property type="match status" value="5"/>
</dbReference>
<evidence type="ECO:0000256" key="1">
    <source>
        <dbReference type="ARBA" id="ARBA00006643"/>
    </source>
</evidence>
<dbReference type="NCBIfam" id="TIGR00756">
    <property type="entry name" value="PPR"/>
    <property type="match status" value="4"/>
</dbReference>
<name>A0A2G9GGM5_9LAMI</name>
<keyword evidence="2" id="KW-0677">Repeat</keyword>
<evidence type="ECO:0000313" key="6">
    <source>
        <dbReference type="Proteomes" id="UP000231279"/>
    </source>
</evidence>
<dbReference type="GO" id="GO:0009451">
    <property type="term" value="P:RNA modification"/>
    <property type="evidence" value="ECO:0007669"/>
    <property type="project" value="InterPro"/>
</dbReference>
<dbReference type="GO" id="GO:0003723">
    <property type="term" value="F:RNA binding"/>
    <property type="evidence" value="ECO:0007669"/>
    <property type="project" value="InterPro"/>
</dbReference>
<dbReference type="GO" id="GO:0008270">
    <property type="term" value="F:zinc ion binding"/>
    <property type="evidence" value="ECO:0007669"/>
    <property type="project" value="InterPro"/>
</dbReference>
<dbReference type="PROSITE" id="PS51375">
    <property type="entry name" value="PPR"/>
    <property type="match status" value="2"/>
</dbReference>
<comment type="similarity">
    <text evidence="1">Belongs to the PPR family. PCMP-H subfamily.</text>
</comment>
<evidence type="ECO:0000313" key="5">
    <source>
        <dbReference type="EMBL" id="PIN04436.1"/>
    </source>
</evidence>
<sequence length="657" mass="74556">MVLSSCSNFGLLDEGQQCHGYALKSGFIFHQYVNNALVYMYSMCSDVKMAIQVLDSAPRSDICTYNSVLKGVLDQGNSTEALYILRRMMVECEYEEWDSITCVNVLGVCGLLNDLNLGRQVHSRILKTGLDCDLFIGSSTIDMYGKCGEISSMRKVFDGLHAKNEVTWTAILTAYLQNECFEEALKLFLEMDFQNVVPNEYTFAVLLNSCAGLSAFGYGNSLHARVDKMGLKNHTVVCNGLIHMASRCGFIEDANFVFTNMLHRDVISWNLMITEMDFQNVVPNEYTFAVLLNSCAGLSAFGYGNSLHARVDKMGLKNHTVVCNGLIHMASRCGFIEDANFVFTNMLHRDVISWNLMITGYSFHGLGEEALYVFQQMLAAKQQPSYVTFVGVLSACGFLGRVDEGFYYLDHMKREFGIEPGLEHYTCIVGLLGRAGRLDDAENFMRLNPIKWDVVAWRTLLNACHVHRKYDLGKRVAYILLHLNPNDVGTCILMSNMHAKAKRWDKVVTVWKLMRERNIKKEPGLSWTEIKNDTHVFVSDDTDHPDSVQIREKVKRLMAEIKRLGYVPDFGSELHDVEEEQKEDYLSYHSEKLAIAFALMKTPPAAPICVIKNLRMCDDCHSAAKFISKLTNRTIIVRDVNRFHRFRDGCCSCSDYW</sequence>
<dbReference type="Pfam" id="PF01535">
    <property type="entry name" value="PPR"/>
    <property type="match status" value="1"/>
</dbReference>
<evidence type="ECO:0000256" key="3">
    <source>
        <dbReference type="PROSITE-ProRule" id="PRU00708"/>
    </source>
</evidence>
<dbReference type="EMBL" id="NKXS01005151">
    <property type="protein sequence ID" value="PIN04436.1"/>
    <property type="molecule type" value="Genomic_DNA"/>
</dbReference>
<dbReference type="InterPro" id="IPR046848">
    <property type="entry name" value="E_motif"/>
</dbReference>
<dbReference type="Pfam" id="PF20431">
    <property type="entry name" value="E_motif"/>
    <property type="match status" value="1"/>
</dbReference>
<dbReference type="PANTHER" id="PTHR47926">
    <property type="entry name" value="PENTATRICOPEPTIDE REPEAT-CONTAINING PROTEIN"/>
    <property type="match status" value="1"/>
</dbReference>
<evidence type="ECO:0000256" key="2">
    <source>
        <dbReference type="ARBA" id="ARBA00022737"/>
    </source>
</evidence>
<accession>A0A2G9GGM5</accession>
<dbReference type="AlphaFoldDB" id="A0A2G9GGM5"/>
<protein>
    <recommendedName>
        <fullName evidence="4">DYW domain-containing protein</fullName>
    </recommendedName>
</protein>
<evidence type="ECO:0000259" key="4">
    <source>
        <dbReference type="Pfam" id="PF14432"/>
    </source>
</evidence>
<dbReference type="Proteomes" id="UP000231279">
    <property type="component" value="Unassembled WGS sequence"/>
</dbReference>
<dbReference type="GO" id="GO:0099402">
    <property type="term" value="P:plant organ development"/>
    <property type="evidence" value="ECO:0007669"/>
    <property type="project" value="UniProtKB-ARBA"/>
</dbReference>
<dbReference type="Pfam" id="PF13041">
    <property type="entry name" value="PPR_2"/>
    <property type="match status" value="2"/>
</dbReference>
<dbReference type="FunFam" id="1.25.40.10:FF:000227">
    <property type="entry name" value="Pentatricopeptide repeat-containing protein At3g13880"/>
    <property type="match status" value="1"/>
</dbReference>
<dbReference type="STRING" id="429701.A0A2G9GGM5"/>
<feature type="domain" description="DYW" evidence="4">
    <location>
        <begin position="565"/>
        <end position="657"/>
    </location>
</feature>
<dbReference type="Pfam" id="PF14432">
    <property type="entry name" value="DYW_deaminase"/>
    <property type="match status" value="1"/>
</dbReference>
<organism evidence="5 6">
    <name type="scientific">Handroanthus impetiginosus</name>
    <dbReference type="NCBI Taxonomy" id="429701"/>
    <lineage>
        <taxon>Eukaryota</taxon>
        <taxon>Viridiplantae</taxon>
        <taxon>Streptophyta</taxon>
        <taxon>Embryophyta</taxon>
        <taxon>Tracheophyta</taxon>
        <taxon>Spermatophyta</taxon>
        <taxon>Magnoliopsida</taxon>
        <taxon>eudicotyledons</taxon>
        <taxon>Gunneridae</taxon>
        <taxon>Pentapetalae</taxon>
        <taxon>asterids</taxon>
        <taxon>lamiids</taxon>
        <taxon>Lamiales</taxon>
        <taxon>Bignoniaceae</taxon>
        <taxon>Crescentiina</taxon>
        <taxon>Tabebuia alliance</taxon>
        <taxon>Handroanthus</taxon>
    </lineage>
</organism>
<dbReference type="InterPro" id="IPR011990">
    <property type="entry name" value="TPR-like_helical_dom_sf"/>
</dbReference>
<comment type="caution">
    <text evidence="5">The sequence shown here is derived from an EMBL/GenBank/DDBJ whole genome shotgun (WGS) entry which is preliminary data.</text>
</comment>
<dbReference type="InterPro" id="IPR046960">
    <property type="entry name" value="PPR_At4g14850-like_plant"/>
</dbReference>
<keyword evidence="6" id="KW-1185">Reference proteome</keyword>
<reference evidence="6" key="1">
    <citation type="journal article" date="2018" name="Gigascience">
        <title>Genome assembly of the Pink Ipe (Handroanthus impetiginosus, Bignoniaceae), a highly valued, ecologically keystone Neotropical timber forest tree.</title>
        <authorList>
            <person name="Silva-Junior O.B."/>
            <person name="Grattapaglia D."/>
            <person name="Novaes E."/>
            <person name="Collevatti R.G."/>
        </authorList>
    </citation>
    <scope>NUCLEOTIDE SEQUENCE [LARGE SCALE GENOMIC DNA]</scope>
    <source>
        <strain evidence="6">cv. UFG-1</strain>
    </source>
</reference>
<dbReference type="OrthoDB" id="724816at2759"/>